<dbReference type="InterPro" id="IPR032109">
    <property type="entry name" value="Big_3_5"/>
</dbReference>
<dbReference type="Proteomes" id="UP000306740">
    <property type="component" value="Unassembled WGS sequence"/>
</dbReference>
<evidence type="ECO:0000259" key="3">
    <source>
        <dbReference type="Pfam" id="PF00149"/>
    </source>
</evidence>
<organism evidence="6 8">
    <name type="scientific">Mumia zhuanghuii</name>
    <dbReference type="NCBI Taxonomy" id="2585211"/>
    <lineage>
        <taxon>Bacteria</taxon>
        <taxon>Bacillati</taxon>
        <taxon>Actinomycetota</taxon>
        <taxon>Actinomycetes</taxon>
        <taxon>Propionibacteriales</taxon>
        <taxon>Nocardioidaceae</taxon>
        <taxon>Mumia</taxon>
    </lineage>
</organism>
<dbReference type="InterPro" id="IPR004843">
    <property type="entry name" value="Calcineurin-like_PHP"/>
</dbReference>
<dbReference type="PANTHER" id="PTHR11575:SF24">
    <property type="entry name" value="5'-NUCLEOTIDASE"/>
    <property type="match status" value="1"/>
</dbReference>
<dbReference type="SUPFAM" id="SSF56300">
    <property type="entry name" value="Metallo-dependent phosphatases"/>
    <property type="match status" value="1"/>
</dbReference>
<evidence type="ECO:0000313" key="8">
    <source>
        <dbReference type="Proteomes" id="UP000306740"/>
    </source>
</evidence>
<dbReference type="InterPro" id="IPR029052">
    <property type="entry name" value="Metallo-depent_PP-like"/>
</dbReference>
<evidence type="ECO:0000256" key="2">
    <source>
        <dbReference type="SAM" id="SignalP"/>
    </source>
</evidence>
<feature type="domain" description="Bacterial Ig-like" evidence="5">
    <location>
        <begin position="698"/>
        <end position="775"/>
    </location>
</feature>
<evidence type="ECO:0000256" key="1">
    <source>
        <dbReference type="ARBA" id="ARBA00022729"/>
    </source>
</evidence>
<feature type="domain" description="Calcineurin-like phosphoesterase" evidence="3">
    <location>
        <begin position="43"/>
        <end position="272"/>
    </location>
</feature>
<feature type="signal peptide" evidence="2">
    <location>
        <begin position="1"/>
        <end position="34"/>
    </location>
</feature>
<dbReference type="PRINTS" id="PR01607">
    <property type="entry name" value="APYRASEFAMLY"/>
</dbReference>
<dbReference type="InterPro" id="IPR036907">
    <property type="entry name" value="5'-Nucleotdase_C_sf"/>
</dbReference>
<dbReference type="PANTHER" id="PTHR11575">
    <property type="entry name" value="5'-NUCLEOTIDASE-RELATED"/>
    <property type="match status" value="1"/>
</dbReference>
<feature type="domain" description="5'-Nucleotidase C-terminal" evidence="4">
    <location>
        <begin position="391"/>
        <end position="562"/>
    </location>
</feature>
<dbReference type="GO" id="GO:0009166">
    <property type="term" value="P:nucleotide catabolic process"/>
    <property type="evidence" value="ECO:0007669"/>
    <property type="project" value="InterPro"/>
</dbReference>
<dbReference type="PROSITE" id="PS51318">
    <property type="entry name" value="TAT"/>
    <property type="match status" value="1"/>
</dbReference>
<dbReference type="Gene3D" id="2.60.40.10">
    <property type="entry name" value="Immunoglobulins"/>
    <property type="match status" value="2"/>
</dbReference>
<evidence type="ECO:0000313" key="7">
    <source>
        <dbReference type="EMBL" id="TNC51288.1"/>
    </source>
</evidence>
<dbReference type="GO" id="GO:0005975">
    <property type="term" value="P:carbohydrate metabolic process"/>
    <property type="evidence" value="ECO:0007669"/>
    <property type="project" value="UniProtKB-ARBA"/>
</dbReference>
<evidence type="ECO:0008006" key="9">
    <source>
        <dbReference type="Google" id="ProtNLM"/>
    </source>
</evidence>
<proteinExistence type="predicted"/>
<gene>
    <name evidence="7" type="ORF">FHE65_01930</name>
    <name evidence="6" type="ORF">FHE65_18460</name>
</gene>
<dbReference type="GO" id="GO:0008768">
    <property type="term" value="F:UDP-sugar diphosphatase activity"/>
    <property type="evidence" value="ECO:0007669"/>
    <property type="project" value="TreeGrafter"/>
</dbReference>
<dbReference type="EMBL" id="VDFR01000009">
    <property type="protein sequence ID" value="TNC51288.1"/>
    <property type="molecule type" value="Genomic_DNA"/>
</dbReference>
<dbReference type="InterPro" id="IPR008334">
    <property type="entry name" value="5'-Nucleotdase_C"/>
</dbReference>
<protein>
    <recommendedName>
        <fullName evidence="9">Bifunctional metallophosphatase/5'-nucleotidase</fullName>
    </recommendedName>
</protein>
<feature type="chain" id="PRO_5036138708" description="Bifunctional metallophosphatase/5'-nucleotidase" evidence="2">
    <location>
        <begin position="35"/>
        <end position="875"/>
    </location>
</feature>
<accession>A0A5C4MI52</accession>
<comment type="caution">
    <text evidence="6">The sequence shown here is derived from an EMBL/GenBank/DDBJ whole genome shotgun (WGS) entry which is preliminary data.</text>
</comment>
<dbReference type="SUPFAM" id="SSF55816">
    <property type="entry name" value="5'-nucleotidase (syn. UDP-sugar hydrolase), C-terminal domain"/>
    <property type="match status" value="1"/>
</dbReference>
<dbReference type="InterPro" id="IPR013783">
    <property type="entry name" value="Ig-like_fold"/>
</dbReference>
<name>A0A5C4MI52_9ACTN</name>
<dbReference type="RefSeq" id="WP_139105112.1">
    <property type="nucleotide sequence ID" value="NZ_VDFR01000009.1"/>
</dbReference>
<evidence type="ECO:0000313" key="6">
    <source>
        <dbReference type="EMBL" id="TNC43244.1"/>
    </source>
</evidence>
<dbReference type="Pfam" id="PF02872">
    <property type="entry name" value="5_nucleotid_C"/>
    <property type="match status" value="1"/>
</dbReference>
<dbReference type="Pfam" id="PF16640">
    <property type="entry name" value="Big_3_5"/>
    <property type="match status" value="1"/>
</dbReference>
<dbReference type="GO" id="GO:0030288">
    <property type="term" value="C:outer membrane-bounded periplasmic space"/>
    <property type="evidence" value="ECO:0007669"/>
    <property type="project" value="TreeGrafter"/>
</dbReference>
<keyword evidence="1 2" id="KW-0732">Signal</keyword>
<sequence length="875" mass="90967">MRPGHRTLLRRGTLLAAAAALVAAPLSVVPAASAAAEDEVKLTFLGINDFHGRIDANTVKFAGTVEQLRAAAGEDSTVFVAAGDNIGGSLFASAVDQDNPTIDVLKALQLDNSAVGNHEFDQGFADLTGRVIPRMGDNRFGTPVFLGANVYEKGTDDPALPEYAQYTVKGVDVAIVGVVTEETRSLVRPSGIADLEFGDPVEAVNRVAGELKDGNDANGEADVVIASYHEGAPLSEPAATLPQQVAASPVFAHLVNDTVAAVDAIFTGHTHQRYAYDAPIPGSTGTRPLVQSGNYGEGVAKVELTVDTATDDVTAYTRAVVARTTTGDADLVAQYPRVAAVKTIVDAALARAAEVGNVRKATITDDITTALTGGTYENGRYFHPTPTASGVRDDRGSESTLGGLVANALRERLGDDLGGNAEIGVVNPGGLRSDLMYAPDPAVPTDADGVVTYAQANAVLPFANNLWSVTLTGEQFVTMLEQQWQRDADGNVPSRSYLQLGLSDNVSYTFHEIDDPANPGAKKGVIDSVTIDGAPLDPAKNYRIGTFSFLATGGDNFRVFTEGEAPKDSGLVDRDAWIAYLEESSPLSPSFARRSVRQVGSIPSDLKIGDTVEIGLSGLDMTSLDSPQNTTVTARFGNAVAGTFPVVNGAADITLKVPATAGGARALTFTAAPSGTTVTFPVSVPKAASSVKAVVRGSTYGNGGAVQVTVTPPSATGTVTVKAGTLVLGTGAVKNGKVTVPIKKKALRPGRHTLTVSYSGDSRTNASSTTVALSVAKAGSATKAKKKTRTIRAKRTRAKVSVVVRTTTGVPANGKVVVTFKGTRVGTATVRNGRATVTLKKFRSKGTKKLRITFQGSSTVKASSDTLTVTVKKRR</sequence>
<dbReference type="OrthoDB" id="1016457at2"/>
<dbReference type="Pfam" id="PF00149">
    <property type="entry name" value="Metallophos"/>
    <property type="match status" value="1"/>
</dbReference>
<dbReference type="InterPro" id="IPR006311">
    <property type="entry name" value="TAT_signal"/>
</dbReference>
<dbReference type="InterPro" id="IPR006179">
    <property type="entry name" value="5_nucleotidase/apyrase"/>
</dbReference>
<dbReference type="EMBL" id="VDFR01000081">
    <property type="protein sequence ID" value="TNC43244.1"/>
    <property type="molecule type" value="Genomic_DNA"/>
</dbReference>
<evidence type="ECO:0000259" key="4">
    <source>
        <dbReference type="Pfam" id="PF02872"/>
    </source>
</evidence>
<dbReference type="Gene3D" id="3.90.780.10">
    <property type="entry name" value="5'-Nucleotidase, C-terminal domain"/>
    <property type="match status" value="1"/>
</dbReference>
<dbReference type="AlphaFoldDB" id="A0A5C4MI52"/>
<reference evidence="6 8" key="1">
    <citation type="submission" date="2019-05" db="EMBL/GenBank/DDBJ databases">
        <title>Mumia sp. nov., isolated from the intestinal contents of plateau pika (Ochotona curzoniae) in the Qinghai-Tibet plateau of China.</title>
        <authorList>
            <person name="Tian Z."/>
        </authorList>
    </citation>
    <scope>NUCLEOTIDE SEQUENCE [LARGE SCALE GENOMIC DNA]</scope>
    <source>
        <strain evidence="8">527</strain>
        <strain evidence="6">Z527</strain>
    </source>
</reference>
<evidence type="ECO:0000259" key="5">
    <source>
        <dbReference type="Pfam" id="PF16640"/>
    </source>
</evidence>
<dbReference type="GO" id="GO:0008253">
    <property type="term" value="F:5'-nucleotidase activity"/>
    <property type="evidence" value="ECO:0007669"/>
    <property type="project" value="TreeGrafter"/>
</dbReference>
<dbReference type="Gene3D" id="3.60.21.10">
    <property type="match status" value="1"/>
</dbReference>